<feature type="chain" id="PRO_5012647462" evidence="1">
    <location>
        <begin position="18"/>
        <end position="298"/>
    </location>
</feature>
<accession>A0A239PKV7</accession>
<dbReference type="GO" id="GO:0008168">
    <property type="term" value="F:methyltransferase activity"/>
    <property type="evidence" value="ECO:0007669"/>
    <property type="project" value="UniProtKB-KW"/>
</dbReference>
<name>A0A239PKV7_9PROT</name>
<keyword evidence="2" id="KW-0489">Methyltransferase</keyword>
<dbReference type="EMBL" id="FZQA01000001">
    <property type="protein sequence ID" value="SNT68215.1"/>
    <property type="molecule type" value="Genomic_DNA"/>
</dbReference>
<organism evidence="2 3">
    <name type="scientific">Amphiplicatus metriothermophilus</name>
    <dbReference type="NCBI Taxonomy" id="1519374"/>
    <lineage>
        <taxon>Bacteria</taxon>
        <taxon>Pseudomonadati</taxon>
        <taxon>Pseudomonadota</taxon>
        <taxon>Alphaproteobacteria</taxon>
        <taxon>Parvularculales</taxon>
        <taxon>Parvularculaceae</taxon>
        <taxon>Amphiplicatus</taxon>
    </lineage>
</organism>
<dbReference type="InterPro" id="IPR029063">
    <property type="entry name" value="SAM-dependent_MTases_sf"/>
</dbReference>
<keyword evidence="3" id="KW-1185">Reference proteome</keyword>
<dbReference type="SUPFAM" id="SSF53335">
    <property type="entry name" value="S-adenosyl-L-methionine-dependent methyltransferases"/>
    <property type="match status" value="1"/>
</dbReference>
<gene>
    <name evidence="2" type="ORF">SAMN06297382_0716</name>
</gene>
<dbReference type="AlphaFoldDB" id="A0A239PKV7"/>
<dbReference type="RefSeq" id="WP_089411177.1">
    <property type="nucleotide sequence ID" value="NZ_FZQA01000001.1"/>
</dbReference>
<evidence type="ECO:0000256" key="1">
    <source>
        <dbReference type="SAM" id="SignalP"/>
    </source>
</evidence>
<proteinExistence type="predicted"/>
<dbReference type="PROSITE" id="PS51257">
    <property type="entry name" value="PROKAR_LIPOPROTEIN"/>
    <property type="match status" value="1"/>
</dbReference>
<keyword evidence="1" id="KW-0732">Signal</keyword>
<keyword evidence="2" id="KW-0808">Transferase</keyword>
<evidence type="ECO:0000313" key="3">
    <source>
        <dbReference type="Proteomes" id="UP000198346"/>
    </source>
</evidence>
<dbReference type="OrthoDB" id="9801692at2"/>
<dbReference type="GO" id="GO:0032259">
    <property type="term" value="P:methylation"/>
    <property type="evidence" value="ECO:0007669"/>
    <property type="project" value="UniProtKB-KW"/>
</dbReference>
<dbReference type="Gene3D" id="3.40.50.150">
    <property type="entry name" value="Vaccinia Virus protein VP39"/>
    <property type="match status" value="1"/>
</dbReference>
<evidence type="ECO:0000313" key="2">
    <source>
        <dbReference type="EMBL" id="SNT68215.1"/>
    </source>
</evidence>
<dbReference type="Proteomes" id="UP000198346">
    <property type="component" value="Unassembled WGS sequence"/>
</dbReference>
<feature type="signal peptide" evidence="1">
    <location>
        <begin position="1"/>
        <end position="17"/>
    </location>
</feature>
<dbReference type="InterPro" id="IPR016980">
    <property type="entry name" value="S-AdoMet-dep_MeTrfase_Alr7345"/>
</dbReference>
<protein>
    <submittedName>
        <fullName evidence="2">Predicted methyltransferase</fullName>
    </submittedName>
</protein>
<reference evidence="2 3" key="1">
    <citation type="submission" date="2017-07" db="EMBL/GenBank/DDBJ databases">
        <authorList>
            <person name="Sun Z.S."/>
            <person name="Albrecht U."/>
            <person name="Echele G."/>
            <person name="Lee C.C."/>
        </authorList>
    </citation>
    <scope>NUCLEOTIDE SEQUENCE [LARGE SCALE GENOMIC DNA]</scope>
    <source>
        <strain evidence="2 3">CGMCC 1.12710</strain>
    </source>
</reference>
<dbReference type="PIRSF" id="PIRSF031679">
    <property type="entry name" value="Mtase_Alr7345_prd"/>
    <property type="match status" value="1"/>
</dbReference>
<sequence>MRKLTIFALAAGFAALAACGREQDAPEAGEAPAPEALAPKAVLDAVIDSAHRSEEERARDRYRHPRETLLFFGAEPDMTIVEIWPGGGWYANVIAPFLAQGGGVYYAAHLDPAASARAGALVAAFREKLQGDPALYGTVHVTALSDPEIAPPESADMVLTFRNVHNWLNNGTAQENFHKFYAALKPGGVLGVVEHRAPEDAPADFEGSSGYVKESTVIALAEAAGFAFEAASEINANPADTKDHPFGVWTLPPTRRTSAVRGTEDPDFDRTKYDAIGESDRMTLKFRKPLGADGALLE</sequence>